<reference evidence="1 2" key="1">
    <citation type="submission" date="2018-09" db="EMBL/GenBank/DDBJ databases">
        <authorList>
            <person name="Livingstone P.G."/>
            <person name="Whitworth D.E."/>
        </authorList>
    </citation>
    <scope>NUCLEOTIDE SEQUENCE [LARGE SCALE GENOMIC DNA]</scope>
    <source>
        <strain evidence="1 2">CA031B</strain>
    </source>
</reference>
<dbReference type="EMBL" id="RAWI01000404">
    <property type="protein sequence ID" value="RKH93669.1"/>
    <property type="molecule type" value="Genomic_DNA"/>
</dbReference>
<evidence type="ECO:0000313" key="1">
    <source>
        <dbReference type="EMBL" id="RKH93669.1"/>
    </source>
</evidence>
<accession>A0ABX9QAS7</accession>
<keyword evidence="2" id="KW-1185">Reference proteome</keyword>
<proteinExistence type="predicted"/>
<evidence type="ECO:0008006" key="3">
    <source>
        <dbReference type="Google" id="ProtNLM"/>
    </source>
</evidence>
<comment type="caution">
    <text evidence="1">The sequence shown here is derived from an EMBL/GenBank/DDBJ whole genome shotgun (WGS) entry which is preliminary data.</text>
</comment>
<name>A0ABX9QAS7_9BACT</name>
<evidence type="ECO:0000313" key="2">
    <source>
        <dbReference type="Proteomes" id="UP000278907"/>
    </source>
</evidence>
<protein>
    <recommendedName>
        <fullName evidence="3">DUF3996 domain-containing protein</fullName>
    </recommendedName>
</protein>
<sequence length="180" mass="18764">MRTSPGLALRLACPCLLCLSGIPSPSCWTGASRMHLLRIYAAGLLALGFLLVPARSEAAAGVRLGVGADYWVDTSAAFNFTLGVEGHVAGPIFVGARFGAVLVTDGNVIGVPLDISLRANVGRTVYIEGLVGPWIFFKGDAFKAHAAFGFGLQGKAASIGVEVGYLDPNPIIGLRLGYKF</sequence>
<organism evidence="1 2">
    <name type="scientific">Corallococcus praedator</name>
    <dbReference type="NCBI Taxonomy" id="2316724"/>
    <lineage>
        <taxon>Bacteria</taxon>
        <taxon>Pseudomonadati</taxon>
        <taxon>Myxococcota</taxon>
        <taxon>Myxococcia</taxon>
        <taxon>Myxococcales</taxon>
        <taxon>Cystobacterineae</taxon>
        <taxon>Myxococcaceae</taxon>
        <taxon>Corallococcus</taxon>
    </lineage>
</organism>
<gene>
    <name evidence="1" type="ORF">D7Y13_34250</name>
</gene>
<dbReference type="Proteomes" id="UP000278907">
    <property type="component" value="Unassembled WGS sequence"/>
</dbReference>